<keyword evidence="2" id="KW-1185">Reference proteome</keyword>
<protein>
    <recommendedName>
        <fullName evidence="3">F-box domain-containing protein</fullName>
    </recommendedName>
</protein>
<gene>
    <name evidence="1" type="ORF">PG991_004189</name>
</gene>
<dbReference type="EMBL" id="JAQQWI010000007">
    <property type="protein sequence ID" value="KAK8027133.1"/>
    <property type="molecule type" value="Genomic_DNA"/>
</dbReference>
<comment type="caution">
    <text evidence="1">The sequence shown here is derived from an EMBL/GenBank/DDBJ whole genome shotgun (WGS) entry which is preliminary data.</text>
</comment>
<proteinExistence type="predicted"/>
<evidence type="ECO:0000313" key="2">
    <source>
        <dbReference type="Proteomes" id="UP001396898"/>
    </source>
</evidence>
<reference evidence="1 2" key="1">
    <citation type="submission" date="2023-01" db="EMBL/GenBank/DDBJ databases">
        <title>Analysis of 21 Apiospora genomes using comparative genomics revels a genus with tremendous synthesis potential of carbohydrate active enzymes and secondary metabolites.</title>
        <authorList>
            <person name="Sorensen T."/>
        </authorList>
    </citation>
    <scope>NUCLEOTIDE SEQUENCE [LARGE SCALE GENOMIC DNA]</scope>
    <source>
        <strain evidence="1 2">CBS 20057</strain>
    </source>
</reference>
<name>A0ABR1S724_9PEZI</name>
<accession>A0ABR1S724</accession>
<organism evidence="1 2">
    <name type="scientific">Apiospora marii</name>
    <dbReference type="NCBI Taxonomy" id="335849"/>
    <lineage>
        <taxon>Eukaryota</taxon>
        <taxon>Fungi</taxon>
        <taxon>Dikarya</taxon>
        <taxon>Ascomycota</taxon>
        <taxon>Pezizomycotina</taxon>
        <taxon>Sordariomycetes</taxon>
        <taxon>Xylariomycetidae</taxon>
        <taxon>Amphisphaeriales</taxon>
        <taxon>Apiosporaceae</taxon>
        <taxon>Apiospora</taxon>
    </lineage>
</organism>
<dbReference type="Proteomes" id="UP001396898">
    <property type="component" value="Unassembled WGS sequence"/>
</dbReference>
<sequence length="309" mass="35033">MAQLQYIPPEILIQILQYVRQMDFRAFFFSQATSRIFRSIIQDMITSVGRSSSSLARQQETPCLHPLLQARFAPLFNTTDAFTADERAKNIYYYLSLEGDCTLPFRRLPWAQSEAEREVYLRPEASWRRLPLLGSGGPITHLEIVKGYTTQTSDSVEYLQVELPPPSSCSSSSSSNAAGQLTMGTFYNLLLGEQATYKWETGSWELHLGTRLRNIDLLYEYECYVPTDPELLDFDAPQCAVLSVLGGTGCDQEFLGVNWETCWRPVVGQSPPRCLPWQGPLKQRVDTSDDEDDEDAEIDIPLNIVDSYI</sequence>
<evidence type="ECO:0008006" key="3">
    <source>
        <dbReference type="Google" id="ProtNLM"/>
    </source>
</evidence>
<evidence type="ECO:0000313" key="1">
    <source>
        <dbReference type="EMBL" id="KAK8027133.1"/>
    </source>
</evidence>